<dbReference type="STRING" id="7375.A0A0L0CDN9"/>
<dbReference type="PANTHER" id="PTHR24096:SF149">
    <property type="entry name" value="AMP-BINDING DOMAIN-CONTAINING PROTEIN-RELATED"/>
    <property type="match status" value="1"/>
</dbReference>
<accession>A0A0L0CDN9</accession>
<dbReference type="AlphaFoldDB" id="A0A0L0CDN9"/>
<comment type="caution">
    <text evidence="7">The sequence shown here is derived from an EMBL/GenBank/DDBJ whole genome shotgun (WGS) entry which is preliminary data.</text>
</comment>
<feature type="coiled-coil region" evidence="5">
    <location>
        <begin position="484"/>
        <end position="527"/>
    </location>
</feature>
<evidence type="ECO:0000259" key="6">
    <source>
        <dbReference type="Pfam" id="PF00501"/>
    </source>
</evidence>
<dbReference type="Gene3D" id="3.40.50.12780">
    <property type="entry name" value="N-terminal domain of ligase-like"/>
    <property type="match status" value="1"/>
</dbReference>
<evidence type="ECO:0000313" key="7">
    <source>
        <dbReference type="EMBL" id="KNC30518.1"/>
    </source>
</evidence>
<evidence type="ECO:0000313" key="8">
    <source>
        <dbReference type="Proteomes" id="UP000037069"/>
    </source>
</evidence>
<dbReference type="PANTHER" id="PTHR24096">
    <property type="entry name" value="LONG-CHAIN-FATTY-ACID--COA LIGASE"/>
    <property type="match status" value="1"/>
</dbReference>
<dbReference type="Proteomes" id="UP000037069">
    <property type="component" value="Unassembled WGS sequence"/>
</dbReference>
<evidence type="ECO:0000256" key="4">
    <source>
        <dbReference type="ARBA" id="ARBA00023140"/>
    </source>
</evidence>
<evidence type="ECO:0000256" key="2">
    <source>
        <dbReference type="ARBA" id="ARBA00006432"/>
    </source>
</evidence>
<comment type="subcellular location">
    <subcellularLocation>
        <location evidence="1">Peroxisome</location>
    </subcellularLocation>
</comment>
<keyword evidence="5" id="KW-0175">Coiled coil</keyword>
<gene>
    <name evidence="7" type="ORF">FF38_02803</name>
</gene>
<dbReference type="SUPFAM" id="SSF56801">
    <property type="entry name" value="Acetyl-CoA synthetase-like"/>
    <property type="match status" value="1"/>
</dbReference>
<dbReference type="GO" id="GO:0016405">
    <property type="term" value="F:CoA-ligase activity"/>
    <property type="evidence" value="ECO:0007669"/>
    <property type="project" value="TreeGrafter"/>
</dbReference>
<evidence type="ECO:0000256" key="1">
    <source>
        <dbReference type="ARBA" id="ARBA00004275"/>
    </source>
</evidence>
<keyword evidence="8" id="KW-1185">Reference proteome</keyword>
<protein>
    <recommendedName>
        <fullName evidence="6">AMP-dependent synthetase/ligase domain-containing protein</fullName>
    </recommendedName>
</protein>
<dbReference type="GO" id="GO:0005777">
    <property type="term" value="C:peroxisome"/>
    <property type="evidence" value="ECO:0007669"/>
    <property type="project" value="UniProtKB-SubCell"/>
</dbReference>
<dbReference type="InterPro" id="IPR042099">
    <property type="entry name" value="ANL_N_sf"/>
</dbReference>
<evidence type="ECO:0000256" key="5">
    <source>
        <dbReference type="SAM" id="Coils"/>
    </source>
</evidence>
<dbReference type="OrthoDB" id="7936587at2759"/>
<dbReference type="InterPro" id="IPR000873">
    <property type="entry name" value="AMP-dep_synth/lig_dom"/>
</dbReference>
<proteinExistence type="inferred from homology"/>
<dbReference type="EMBL" id="JRES01000507">
    <property type="protein sequence ID" value="KNC30518.1"/>
    <property type="molecule type" value="Genomic_DNA"/>
</dbReference>
<dbReference type="PROSITE" id="PS00455">
    <property type="entry name" value="AMP_BINDING"/>
    <property type="match status" value="1"/>
</dbReference>
<dbReference type="Pfam" id="PF00501">
    <property type="entry name" value="AMP-binding"/>
    <property type="match status" value="1"/>
</dbReference>
<name>A0A0L0CDN9_LUCCU</name>
<evidence type="ECO:0000256" key="3">
    <source>
        <dbReference type="ARBA" id="ARBA00022598"/>
    </source>
</evidence>
<reference evidence="7 8" key="1">
    <citation type="journal article" date="2015" name="Nat. Commun.">
        <title>Lucilia cuprina genome unlocks parasitic fly biology to underpin future interventions.</title>
        <authorList>
            <person name="Anstead C.A."/>
            <person name="Korhonen P.K."/>
            <person name="Young N.D."/>
            <person name="Hall R.S."/>
            <person name="Jex A.R."/>
            <person name="Murali S.C."/>
            <person name="Hughes D.S."/>
            <person name="Lee S.F."/>
            <person name="Perry T."/>
            <person name="Stroehlein A.J."/>
            <person name="Ansell B.R."/>
            <person name="Breugelmans B."/>
            <person name="Hofmann A."/>
            <person name="Qu J."/>
            <person name="Dugan S."/>
            <person name="Lee S.L."/>
            <person name="Chao H."/>
            <person name="Dinh H."/>
            <person name="Han Y."/>
            <person name="Doddapaneni H.V."/>
            <person name="Worley K.C."/>
            <person name="Muzny D.M."/>
            <person name="Ioannidis P."/>
            <person name="Waterhouse R.M."/>
            <person name="Zdobnov E.M."/>
            <person name="James P.J."/>
            <person name="Bagnall N.H."/>
            <person name="Kotze A.C."/>
            <person name="Gibbs R.A."/>
            <person name="Richards S."/>
            <person name="Batterham P."/>
            <person name="Gasser R.B."/>
        </authorList>
    </citation>
    <scope>NUCLEOTIDE SEQUENCE [LARGE SCALE GENOMIC DNA]</scope>
    <source>
        <strain evidence="7 8">LS</strain>
        <tissue evidence="7">Full body</tissue>
    </source>
</reference>
<feature type="domain" description="AMP-dependent synthetase/ligase" evidence="6">
    <location>
        <begin position="37"/>
        <end position="400"/>
    </location>
</feature>
<organism evidence="7 8">
    <name type="scientific">Lucilia cuprina</name>
    <name type="common">Green bottle fly</name>
    <name type="synonym">Australian sheep blowfly</name>
    <dbReference type="NCBI Taxonomy" id="7375"/>
    <lineage>
        <taxon>Eukaryota</taxon>
        <taxon>Metazoa</taxon>
        <taxon>Ecdysozoa</taxon>
        <taxon>Arthropoda</taxon>
        <taxon>Hexapoda</taxon>
        <taxon>Insecta</taxon>
        <taxon>Pterygota</taxon>
        <taxon>Neoptera</taxon>
        <taxon>Endopterygota</taxon>
        <taxon>Diptera</taxon>
        <taxon>Brachycera</taxon>
        <taxon>Muscomorpha</taxon>
        <taxon>Oestroidea</taxon>
        <taxon>Calliphoridae</taxon>
        <taxon>Luciliinae</taxon>
        <taxon>Lucilia</taxon>
    </lineage>
</organism>
<keyword evidence="3" id="KW-0436">Ligase</keyword>
<comment type="similarity">
    <text evidence="2">Belongs to the ATP-dependent AMP-binding enzyme family.</text>
</comment>
<keyword evidence="4" id="KW-0576">Peroxisome</keyword>
<sequence>MKIDFNPETKIWKSLDYPHGEYIKHFIGEVFLENVKKVRGDKVLEWHYDTGITKTMDEIYRDSITVAINLQRLGVKKGDVVVFYSMVNSKVSSLAMGALMLGAVVNFFETTFSRDAAKYTLNVLNPCVLLYEEKFKSAILDVMKDIKLPCLKYQISIDGKSGVNVDNVLFKNISSFTQNNFRLPNLGDPLMQTAVLLFTSGSTGLPKAVALSHAQMLHGVISFWTQPNGKSILTPDSIIFSLSPIRWISQVDLMLQSLLLGIKRVYASGFPAGEYGREVVRKGKVTHFFSPPSVFKEIILSIEPFDLDAMSSVKFIYLGGEDPGQTVIDMARKLAPQATIMRCYGMTELAGLACCDQHINGGFIVPGVEIKLLDDNLKPVGPNEKGQLCFRFPMPFLGYHKIDNSKIYYSDGFLNTGDYGYMDDEKALHVLARYKDLVRTKEVILIPSEVEKLVCTLSSIFASTLVGYRTSNTDVEDKGALYIVKQLQNTQANENEKLKSMEAMAAGQNQEIENEVLKVEVKKLLEKHLKCNESCIIRLVNIIEKLPLTSCGKVDKPALIQLAKSLDME</sequence>
<dbReference type="InterPro" id="IPR020845">
    <property type="entry name" value="AMP-binding_CS"/>
</dbReference>